<name>A0A9D1M0C6_9FIRM</name>
<comment type="caution">
    <text evidence="2">The sequence shown here is derived from an EMBL/GenBank/DDBJ whole genome shotgun (WGS) entry which is preliminary data.</text>
</comment>
<reference evidence="2" key="1">
    <citation type="submission" date="2020-10" db="EMBL/GenBank/DDBJ databases">
        <authorList>
            <person name="Gilroy R."/>
        </authorList>
    </citation>
    <scope>NUCLEOTIDE SEQUENCE</scope>
    <source>
        <strain evidence="2">CHK195-15760</strain>
    </source>
</reference>
<proteinExistence type="predicted"/>
<evidence type="ECO:0000313" key="2">
    <source>
        <dbReference type="EMBL" id="HIU51359.1"/>
    </source>
</evidence>
<accession>A0A9D1M0C6</accession>
<gene>
    <name evidence="2" type="ORF">IAB70_01845</name>
</gene>
<feature type="region of interest" description="Disordered" evidence="1">
    <location>
        <begin position="452"/>
        <end position="476"/>
    </location>
</feature>
<organism evidence="2 3">
    <name type="scientific">Candidatus Merdicola faecigallinarum</name>
    <dbReference type="NCBI Taxonomy" id="2840862"/>
    <lineage>
        <taxon>Bacteria</taxon>
        <taxon>Bacillati</taxon>
        <taxon>Bacillota</taxon>
        <taxon>Clostridia</taxon>
        <taxon>Candidatus Merdicola</taxon>
    </lineage>
</organism>
<dbReference type="AlphaFoldDB" id="A0A9D1M0C6"/>
<protein>
    <submittedName>
        <fullName evidence="2">Uncharacterized protein</fullName>
    </submittedName>
</protein>
<evidence type="ECO:0000313" key="3">
    <source>
        <dbReference type="Proteomes" id="UP000824093"/>
    </source>
</evidence>
<evidence type="ECO:0000256" key="1">
    <source>
        <dbReference type="SAM" id="MobiDB-lite"/>
    </source>
</evidence>
<dbReference type="Proteomes" id="UP000824093">
    <property type="component" value="Unassembled WGS sequence"/>
</dbReference>
<feature type="compositionally biased region" description="Basic and acidic residues" evidence="1">
    <location>
        <begin position="452"/>
        <end position="461"/>
    </location>
</feature>
<sequence length="476" mass="54117">MSKNQEIQRLIDQFIKTREEVKSDAYTPEIHPGKEASQDVLQYYSNTQDGRDLLNDSSDSLYSQYLEQLHTISTTLCGREYTDKEKVLNLYEYIRLAGTYEPYFENGDKNAIGDLSQSGLNIALAGKGVCASQAQFMKDSLLYSGVENSTYLPISLLSMWNGDVRDIGHAVVISELDGQDYYLDPTNYIGTSDSLSETYGRGEMIEQESGNELEGYVDQERFSNVSPLQATEEEISKARSSAAQCLIKQYGIDEISKQLGIAECGDLEKQLLILNYIQANTVDQHGLDYDKKTTLINGQEFEISKAWELFCQANDIEYTIDSRTGTIYKTEIDGKEYNLNLEKVIGEDQELTPATFSSEEGLIWRESDEKKAEYKELVEKTKRKVYETMGIELEEQVVQDKVGGAKEIIPVGEQKQEEPQQDIMQNLLLSYDERDITQENLNSGYGILKDSLTKETERTNDEQIMEEEDPHRYELG</sequence>
<reference evidence="2" key="2">
    <citation type="journal article" date="2021" name="PeerJ">
        <title>Extensive microbial diversity within the chicken gut microbiome revealed by metagenomics and culture.</title>
        <authorList>
            <person name="Gilroy R."/>
            <person name="Ravi A."/>
            <person name="Getino M."/>
            <person name="Pursley I."/>
            <person name="Horton D.L."/>
            <person name="Alikhan N.F."/>
            <person name="Baker D."/>
            <person name="Gharbi K."/>
            <person name="Hall N."/>
            <person name="Watson M."/>
            <person name="Adriaenssens E.M."/>
            <person name="Foster-Nyarko E."/>
            <person name="Jarju S."/>
            <person name="Secka A."/>
            <person name="Antonio M."/>
            <person name="Oren A."/>
            <person name="Chaudhuri R.R."/>
            <person name="La Ragione R."/>
            <person name="Hildebrand F."/>
            <person name="Pallen M.J."/>
        </authorList>
    </citation>
    <scope>NUCLEOTIDE SEQUENCE</scope>
    <source>
        <strain evidence="2">CHK195-15760</strain>
    </source>
</reference>
<dbReference type="EMBL" id="DVNH01000016">
    <property type="protein sequence ID" value="HIU51359.1"/>
    <property type="molecule type" value="Genomic_DNA"/>
</dbReference>